<dbReference type="Proteomes" id="UP001055286">
    <property type="component" value="Unassembled WGS sequence"/>
</dbReference>
<reference evidence="1" key="2">
    <citation type="submission" date="2021-08" db="EMBL/GenBank/DDBJ databases">
        <authorList>
            <person name="Tani A."/>
            <person name="Ola A."/>
            <person name="Ogura Y."/>
            <person name="Katsura K."/>
            <person name="Hayashi T."/>
        </authorList>
    </citation>
    <scope>NUCLEOTIDE SEQUENCE</scope>
    <source>
        <strain evidence="1">JCM 32048</strain>
    </source>
</reference>
<organism evidence="1 2">
    <name type="scientific">Methylobacterium frigidaeris</name>
    <dbReference type="NCBI Taxonomy" id="2038277"/>
    <lineage>
        <taxon>Bacteria</taxon>
        <taxon>Pseudomonadati</taxon>
        <taxon>Pseudomonadota</taxon>
        <taxon>Alphaproteobacteria</taxon>
        <taxon>Hyphomicrobiales</taxon>
        <taxon>Methylobacteriaceae</taxon>
        <taxon>Methylobacterium</taxon>
    </lineage>
</organism>
<sequence length="202" mass="22654">MRGHDESRYAVQRPGIEFPWPRAVVAETERNGAYRPEPDVAAVDDDDAVGGKRFTETAYLLTEVVSSTDEDLTPASFARWIGVTVRLYREHDPCQAILVAEQESVHVTVHLRDAGGWTHRVSTGLDDDRAIPSAGLLCKVGDLHRDTRWQPRRARSHRTWPVDRTTPWRERRGLRYTLDACPVAAAPSRGPPAPKAACRTRP</sequence>
<dbReference type="AlphaFoldDB" id="A0AA37H6Y3"/>
<evidence type="ECO:0000313" key="1">
    <source>
        <dbReference type="EMBL" id="GJD60347.1"/>
    </source>
</evidence>
<gene>
    <name evidence="1" type="ORF">MPEAHAMD_0483</name>
</gene>
<reference evidence="1" key="1">
    <citation type="journal article" date="2016" name="Front. Microbiol.">
        <title>Genome Sequence of the Piezophilic, Mesophilic Sulfate-Reducing Bacterium Desulfovibrio indicus J2T.</title>
        <authorList>
            <person name="Cao J."/>
            <person name="Maignien L."/>
            <person name="Shao Z."/>
            <person name="Alain K."/>
            <person name="Jebbar M."/>
        </authorList>
    </citation>
    <scope>NUCLEOTIDE SEQUENCE</scope>
    <source>
        <strain evidence="1">JCM 32048</strain>
    </source>
</reference>
<evidence type="ECO:0008006" key="3">
    <source>
        <dbReference type="Google" id="ProtNLM"/>
    </source>
</evidence>
<name>A0AA37H6Y3_9HYPH</name>
<accession>A0AA37H6Y3</accession>
<protein>
    <recommendedName>
        <fullName evidence="3">Restriction endonuclease domain-containing protein</fullName>
    </recommendedName>
</protein>
<dbReference type="EMBL" id="BPQJ01000002">
    <property type="protein sequence ID" value="GJD60347.1"/>
    <property type="molecule type" value="Genomic_DNA"/>
</dbReference>
<evidence type="ECO:0000313" key="2">
    <source>
        <dbReference type="Proteomes" id="UP001055286"/>
    </source>
</evidence>
<keyword evidence="2" id="KW-1185">Reference proteome</keyword>
<proteinExistence type="predicted"/>
<comment type="caution">
    <text evidence="1">The sequence shown here is derived from an EMBL/GenBank/DDBJ whole genome shotgun (WGS) entry which is preliminary data.</text>
</comment>